<dbReference type="PANTHER" id="PTHR33830">
    <property type="entry name" value="DEFENSIN-LIKE PROTEIN 184-RELATED"/>
    <property type="match status" value="1"/>
</dbReference>
<evidence type="ECO:0000313" key="7">
    <source>
        <dbReference type="Proteomes" id="UP000026961"/>
    </source>
</evidence>
<evidence type="ECO:0000313" key="6">
    <source>
        <dbReference type="EnsemblPlants" id="OGLUM02G35630.1"/>
    </source>
</evidence>
<reference evidence="6" key="1">
    <citation type="submission" date="2015-04" db="UniProtKB">
        <authorList>
            <consortium name="EnsemblPlants"/>
        </authorList>
    </citation>
    <scope>IDENTIFICATION</scope>
</reference>
<evidence type="ECO:0000256" key="5">
    <source>
        <dbReference type="SAM" id="SignalP"/>
    </source>
</evidence>
<dbReference type="Gramene" id="OGLUM02G35630.1">
    <property type="protein sequence ID" value="OGLUM02G35630.1"/>
    <property type="gene ID" value="OGLUM02G35630"/>
</dbReference>
<evidence type="ECO:0000256" key="4">
    <source>
        <dbReference type="ARBA" id="ARBA00022821"/>
    </source>
</evidence>
<feature type="signal peptide" evidence="5">
    <location>
        <begin position="1"/>
        <end position="19"/>
    </location>
</feature>
<keyword evidence="5" id="KW-0732">Signal</keyword>
<dbReference type="GO" id="GO:0050832">
    <property type="term" value="P:defense response to fungus"/>
    <property type="evidence" value="ECO:0007669"/>
    <property type="project" value="UniProtKB-KW"/>
</dbReference>
<evidence type="ECO:0000256" key="2">
    <source>
        <dbReference type="ARBA" id="ARBA00022529"/>
    </source>
</evidence>
<dbReference type="InterPro" id="IPR010851">
    <property type="entry name" value="DEFL"/>
</dbReference>
<dbReference type="AlphaFoldDB" id="A0A0D9YZ46"/>
<proteinExistence type="inferred from homology"/>
<dbReference type="Proteomes" id="UP000026961">
    <property type="component" value="Chromosome 2"/>
</dbReference>
<protein>
    <recommendedName>
        <fullName evidence="8">Knottin scorpion toxin-like domain-containing protein</fullName>
    </recommendedName>
</protein>
<feature type="chain" id="PRO_5002351678" description="Knottin scorpion toxin-like domain-containing protein" evidence="5">
    <location>
        <begin position="20"/>
        <end position="90"/>
    </location>
</feature>
<dbReference type="GO" id="GO:0031640">
    <property type="term" value="P:killing of cells of another organism"/>
    <property type="evidence" value="ECO:0007669"/>
    <property type="project" value="UniProtKB-KW"/>
</dbReference>
<reference evidence="6" key="2">
    <citation type="submission" date="2018-05" db="EMBL/GenBank/DDBJ databases">
        <title>OgluRS3 (Oryza glumaepatula Reference Sequence Version 3).</title>
        <authorList>
            <person name="Zhang J."/>
            <person name="Kudrna D."/>
            <person name="Lee S."/>
            <person name="Talag J."/>
            <person name="Welchert J."/>
            <person name="Wing R.A."/>
        </authorList>
    </citation>
    <scope>NUCLEOTIDE SEQUENCE [LARGE SCALE GENOMIC DNA]</scope>
</reference>
<comment type="similarity">
    <text evidence="1">Belongs to the DEFL family.</text>
</comment>
<keyword evidence="2" id="KW-0929">Antimicrobial</keyword>
<keyword evidence="4" id="KW-0611">Plant defense</keyword>
<dbReference type="PANTHER" id="PTHR33830:SF3">
    <property type="entry name" value="DEFENSIN-LIKE PROTEIN 127-RELATED"/>
    <property type="match status" value="1"/>
</dbReference>
<dbReference type="HOGENOM" id="CLU_184156_0_0_1"/>
<keyword evidence="3" id="KW-0295">Fungicide</keyword>
<evidence type="ECO:0008006" key="8">
    <source>
        <dbReference type="Google" id="ProtNLM"/>
    </source>
</evidence>
<evidence type="ECO:0000256" key="1">
    <source>
        <dbReference type="ARBA" id="ARBA00006722"/>
    </source>
</evidence>
<organism evidence="6">
    <name type="scientific">Oryza glumipatula</name>
    <dbReference type="NCBI Taxonomy" id="40148"/>
    <lineage>
        <taxon>Eukaryota</taxon>
        <taxon>Viridiplantae</taxon>
        <taxon>Streptophyta</taxon>
        <taxon>Embryophyta</taxon>
        <taxon>Tracheophyta</taxon>
        <taxon>Spermatophyta</taxon>
        <taxon>Magnoliopsida</taxon>
        <taxon>Liliopsida</taxon>
        <taxon>Poales</taxon>
        <taxon>Poaceae</taxon>
        <taxon>BOP clade</taxon>
        <taxon>Oryzoideae</taxon>
        <taxon>Oryzeae</taxon>
        <taxon>Oryzinae</taxon>
        <taxon>Oryza</taxon>
    </lineage>
</organism>
<keyword evidence="7" id="KW-1185">Reference proteome</keyword>
<dbReference type="Pfam" id="PF07333">
    <property type="entry name" value="SLR1-BP"/>
    <property type="match status" value="1"/>
</dbReference>
<evidence type="ECO:0000256" key="3">
    <source>
        <dbReference type="ARBA" id="ARBA00022577"/>
    </source>
</evidence>
<accession>A0A0D9YZ46</accession>
<sequence>MKAIHAALLILAIVLVASSSSPPGGVTAQLETCTEVINREYPTCDSGLCVANCQRQYRGGIGQCVGNKCKCDYSCAFLPPPPPPPATARN</sequence>
<dbReference type="EnsemblPlants" id="OGLUM02G35630.1">
    <property type="protein sequence ID" value="OGLUM02G35630.1"/>
    <property type="gene ID" value="OGLUM02G35630"/>
</dbReference>
<name>A0A0D9YZ46_9ORYZ</name>